<evidence type="ECO:0000259" key="14">
    <source>
        <dbReference type="PROSITE" id="PS50893"/>
    </source>
</evidence>
<evidence type="ECO:0000256" key="10">
    <source>
        <dbReference type="ARBA" id="ARBA00023136"/>
    </source>
</evidence>
<dbReference type="GO" id="GO:0016887">
    <property type="term" value="F:ATP hydrolysis activity"/>
    <property type="evidence" value="ECO:0007669"/>
    <property type="project" value="InterPro"/>
</dbReference>
<dbReference type="InterPro" id="IPR017911">
    <property type="entry name" value="MacB-like_ATP-bd"/>
</dbReference>
<evidence type="ECO:0000256" key="6">
    <source>
        <dbReference type="ARBA" id="ARBA00022741"/>
    </source>
</evidence>
<dbReference type="InterPro" id="IPR003593">
    <property type="entry name" value="AAA+_ATPase"/>
</dbReference>
<dbReference type="InterPro" id="IPR003838">
    <property type="entry name" value="ABC3_permease_C"/>
</dbReference>
<evidence type="ECO:0000256" key="13">
    <source>
        <dbReference type="SAM" id="Phobius"/>
    </source>
</evidence>
<dbReference type="SUPFAM" id="SSF52540">
    <property type="entry name" value="P-loop containing nucleoside triphosphate hydrolases"/>
    <property type="match status" value="1"/>
</dbReference>
<dbReference type="PROSITE" id="PS00211">
    <property type="entry name" value="ABC_TRANSPORTER_1"/>
    <property type="match status" value="1"/>
</dbReference>
<keyword evidence="3" id="KW-1003">Cell membrane</keyword>
<dbReference type="GO" id="GO:0005524">
    <property type="term" value="F:ATP binding"/>
    <property type="evidence" value="ECO:0007669"/>
    <property type="project" value="UniProtKB-KW"/>
</dbReference>
<evidence type="ECO:0000256" key="7">
    <source>
        <dbReference type="ARBA" id="ARBA00022840"/>
    </source>
</evidence>
<keyword evidence="7" id="KW-0067">ATP-binding</keyword>
<dbReference type="AlphaFoldDB" id="A0AAU7E5S8"/>
<dbReference type="InterPro" id="IPR017871">
    <property type="entry name" value="ABC_transporter-like_CS"/>
</dbReference>
<keyword evidence="4" id="KW-0997">Cell inner membrane</keyword>
<dbReference type="RefSeq" id="WP_134239025.1">
    <property type="nucleotide sequence ID" value="NZ_CP155620.1"/>
</dbReference>
<evidence type="ECO:0000256" key="11">
    <source>
        <dbReference type="ARBA" id="ARBA00038388"/>
    </source>
</evidence>
<dbReference type="GO" id="GO:0005886">
    <property type="term" value="C:plasma membrane"/>
    <property type="evidence" value="ECO:0007669"/>
    <property type="project" value="UniProtKB-SubCell"/>
</dbReference>
<comment type="similarity">
    <text evidence="11">Belongs to the ABC transporter superfamily. Macrolide exporter (TC 3.A.1.122) family.</text>
</comment>
<evidence type="ECO:0000256" key="9">
    <source>
        <dbReference type="ARBA" id="ARBA00022989"/>
    </source>
</evidence>
<dbReference type="PANTHER" id="PTHR30572:SF14">
    <property type="entry name" value="MACROLIDE EXPORT ATP-BINDING_PERMEASE PROTEIN MACB"/>
    <property type="match status" value="1"/>
</dbReference>
<dbReference type="SMART" id="SM00382">
    <property type="entry name" value="AAA"/>
    <property type="match status" value="1"/>
</dbReference>
<dbReference type="InterPro" id="IPR003439">
    <property type="entry name" value="ABC_transporter-like_ATP-bd"/>
</dbReference>
<evidence type="ECO:0000256" key="5">
    <source>
        <dbReference type="ARBA" id="ARBA00022692"/>
    </source>
</evidence>
<dbReference type="InterPro" id="IPR050250">
    <property type="entry name" value="Macrolide_Exporter_MacB"/>
</dbReference>
<evidence type="ECO:0000256" key="2">
    <source>
        <dbReference type="ARBA" id="ARBA00022448"/>
    </source>
</evidence>
<evidence type="ECO:0000256" key="8">
    <source>
        <dbReference type="ARBA" id="ARBA00022967"/>
    </source>
</evidence>
<reference evidence="15" key="1">
    <citation type="submission" date="2024-05" db="EMBL/GenBank/DDBJ databases">
        <title>Campylobacter coli isolated from environmental waters in Slovenia.</title>
        <authorList>
            <person name="Zautner A.E."/>
            <person name="Bunk B."/>
            <person name="Riedel T."/>
            <person name="Sproeer C."/>
        </authorList>
    </citation>
    <scope>NUCLEOTIDE SEQUENCE</scope>
    <source>
        <strain evidence="15">CCS1377</strain>
    </source>
</reference>
<evidence type="ECO:0000256" key="4">
    <source>
        <dbReference type="ARBA" id="ARBA00022519"/>
    </source>
</evidence>
<feature type="domain" description="ABC transporter" evidence="14">
    <location>
        <begin position="2"/>
        <end position="236"/>
    </location>
</feature>
<gene>
    <name evidence="15" type="ORF">AAH949_05495</name>
</gene>
<keyword evidence="5 13" id="KW-0812">Transmembrane</keyword>
<sequence length="644" mass="70307">MIKLSNICKSINQTPILKNVSLEIEKGEFVAIIGQSGSGKTSLLNIIGTLDSPSSGSYIFENYEVTTLSKDEKARLRREKIGFIFQRYNLLSLLSAGSNVVLPAIYAGKTTEEREQKAKKILSELELGHKFNARPNELSGGQQQRVSIARALINGGELILADEPTGALDSRSGIMVLEILQKLNKEGHTIILVTHDKDIAAKAKRVIEIKDGEVLSDTKQEQSQSNYEIHKMPKEKKNYTLFKNQISECFKMSITSIIAHKLRSVLTMLGIIIGIASVVCVVALGLGTQQKVLSSISAIGTNTIQIVAGRGLGDIRSGRTRLSLSDLNVLNALPYLEAAEADVRDSSIVTYANTSLQARVNGVGVNRMKIRGLKLAAGRFINDIDIKENANIAVLDDNGRKNLFHGISAEQILNKVVIYDSQPLRIVGVLQRQDDQSGFDPTNGTVELYVPYTTVMNKITGDKRLRSIVAKLKDGVDPNLTEQTIAQVLEIKRGKKDFFMVNSDAIQKAVEANTLTLTLLIASIAVISLIVGGIGVMNIMLVSVSERTREIGIRMAIGARKEDILIQFLLEAVLICTIGAILGVALSFGVMYVFNQLSKDFLMIMSYNSIFLGLLSSVMIGIIFGFFPARNAANLNPINALSKE</sequence>
<dbReference type="PANTHER" id="PTHR30572">
    <property type="entry name" value="MEMBRANE COMPONENT OF TRANSPORTER-RELATED"/>
    <property type="match status" value="1"/>
</dbReference>
<dbReference type="Gene3D" id="3.40.50.300">
    <property type="entry name" value="P-loop containing nucleotide triphosphate hydrolases"/>
    <property type="match status" value="1"/>
</dbReference>
<proteinExistence type="inferred from homology"/>
<dbReference type="Pfam" id="PF12704">
    <property type="entry name" value="MacB_PCD"/>
    <property type="match status" value="1"/>
</dbReference>
<protein>
    <recommendedName>
        <fullName evidence="12">Pyoverdine export ATP-binding/permease protein PvdT</fullName>
    </recommendedName>
</protein>
<comment type="subcellular location">
    <subcellularLocation>
        <location evidence="1">Cell inner membrane</location>
        <topology evidence="1">Multi-pass membrane protein</topology>
    </subcellularLocation>
</comment>
<keyword evidence="6" id="KW-0547">Nucleotide-binding</keyword>
<evidence type="ECO:0000256" key="3">
    <source>
        <dbReference type="ARBA" id="ARBA00022475"/>
    </source>
</evidence>
<evidence type="ECO:0000256" key="1">
    <source>
        <dbReference type="ARBA" id="ARBA00004429"/>
    </source>
</evidence>
<feature type="transmembrane region" description="Helical" evidence="13">
    <location>
        <begin position="565"/>
        <end position="594"/>
    </location>
</feature>
<dbReference type="InterPro" id="IPR025857">
    <property type="entry name" value="MacB_PCD"/>
</dbReference>
<dbReference type="EMBL" id="CP155620">
    <property type="protein sequence ID" value="XBJ28561.1"/>
    <property type="molecule type" value="Genomic_DNA"/>
</dbReference>
<evidence type="ECO:0000256" key="12">
    <source>
        <dbReference type="ARBA" id="ARBA00041199"/>
    </source>
</evidence>
<dbReference type="CDD" id="cd03255">
    <property type="entry name" value="ABC_MJ0796_LolCDE_FtsE"/>
    <property type="match status" value="1"/>
</dbReference>
<accession>A0AAU7E5S8</accession>
<keyword evidence="8" id="KW-1278">Translocase</keyword>
<dbReference type="PROSITE" id="PS50893">
    <property type="entry name" value="ABC_TRANSPORTER_2"/>
    <property type="match status" value="1"/>
</dbReference>
<evidence type="ECO:0000313" key="15">
    <source>
        <dbReference type="EMBL" id="XBJ28561.1"/>
    </source>
</evidence>
<dbReference type="Pfam" id="PF00005">
    <property type="entry name" value="ABC_tran"/>
    <property type="match status" value="1"/>
</dbReference>
<dbReference type="FunFam" id="3.40.50.300:FF:000032">
    <property type="entry name" value="Export ABC transporter ATP-binding protein"/>
    <property type="match status" value="1"/>
</dbReference>
<name>A0AAU7E5S8_9BACT</name>
<feature type="transmembrane region" description="Helical" evidence="13">
    <location>
        <begin position="606"/>
        <end position="627"/>
    </location>
</feature>
<feature type="transmembrane region" description="Helical" evidence="13">
    <location>
        <begin position="517"/>
        <end position="544"/>
    </location>
</feature>
<keyword evidence="10 13" id="KW-0472">Membrane</keyword>
<organism evidence="15">
    <name type="scientific">Campylobacter sp. CCS1377</name>
    <dbReference type="NCBI Taxonomy" id="3158229"/>
    <lineage>
        <taxon>Bacteria</taxon>
        <taxon>Pseudomonadati</taxon>
        <taxon>Campylobacterota</taxon>
        <taxon>Epsilonproteobacteria</taxon>
        <taxon>Campylobacterales</taxon>
        <taxon>Campylobacteraceae</taxon>
        <taxon>Campylobacter</taxon>
    </lineage>
</organism>
<dbReference type="GO" id="GO:0098796">
    <property type="term" value="C:membrane protein complex"/>
    <property type="evidence" value="ECO:0007669"/>
    <property type="project" value="UniProtKB-ARBA"/>
</dbReference>
<dbReference type="Pfam" id="PF02687">
    <property type="entry name" value="FtsX"/>
    <property type="match status" value="1"/>
</dbReference>
<dbReference type="GO" id="GO:0022857">
    <property type="term" value="F:transmembrane transporter activity"/>
    <property type="evidence" value="ECO:0007669"/>
    <property type="project" value="TreeGrafter"/>
</dbReference>
<keyword evidence="9 13" id="KW-1133">Transmembrane helix</keyword>
<feature type="transmembrane region" description="Helical" evidence="13">
    <location>
        <begin position="265"/>
        <end position="287"/>
    </location>
</feature>
<dbReference type="InterPro" id="IPR027417">
    <property type="entry name" value="P-loop_NTPase"/>
</dbReference>
<keyword evidence="2" id="KW-0813">Transport</keyword>